<proteinExistence type="predicted"/>
<keyword evidence="2" id="KW-1185">Reference proteome</keyword>
<sequence length="101" mass="10804">MGRRNAIAGTRYRNTHASPYTAIVGDGRRLATELVVISARATQEIQITVGARVPASALDTGCATGLSAGTSAVLISVSLRPADAAFHPSWRNPFRRRRTSR</sequence>
<dbReference type="EMBL" id="BOOJ01000068">
    <property type="protein sequence ID" value="GIH96557.1"/>
    <property type="molecule type" value="Genomic_DNA"/>
</dbReference>
<evidence type="ECO:0000313" key="1">
    <source>
        <dbReference type="EMBL" id="GIH96557.1"/>
    </source>
</evidence>
<dbReference type="Proteomes" id="UP000619788">
    <property type="component" value="Unassembled WGS sequence"/>
</dbReference>
<reference evidence="1 2" key="1">
    <citation type="submission" date="2021-01" db="EMBL/GenBank/DDBJ databases">
        <title>Whole genome shotgun sequence of Planobispora siamensis NBRC 107568.</title>
        <authorList>
            <person name="Komaki H."/>
            <person name="Tamura T."/>
        </authorList>
    </citation>
    <scope>NUCLEOTIDE SEQUENCE [LARGE SCALE GENOMIC DNA]</scope>
    <source>
        <strain evidence="1 2">NBRC 107568</strain>
    </source>
</reference>
<protein>
    <submittedName>
        <fullName evidence="1">Uncharacterized protein</fullName>
    </submittedName>
</protein>
<evidence type="ECO:0000313" key="2">
    <source>
        <dbReference type="Proteomes" id="UP000619788"/>
    </source>
</evidence>
<accession>A0A8J3WQ68</accession>
<organism evidence="1 2">
    <name type="scientific">Planobispora siamensis</name>
    <dbReference type="NCBI Taxonomy" id="936338"/>
    <lineage>
        <taxon>Bacteria</taxon>
        <taxon>Bacillati</taxon>
        <taxon>Actinomycetota</taxon>
        <taxon>Actinomycetes</taxon>
        <taxon>Streptosporangiales</taxon>
        <taxon>Streptosporangiaceae</taxon>
        <taxon>Planobispora</taxon>
    </lineage>
</organism>
<comment type="caution">
    <text evidence="1">The sequence shown here is derived from an EMBL/GenBank/DDBJ whole genome shotgun (WGS) entry which is preliminary data.</text>
</comment>
<gene>
    <name evidence="1" type="ORF">Psi01_71870</name>
</gene>
<name>A0A8J3WQ68_9ACTN</name>
<dbReference type="AlphaFoldDB" id="A0A8J3WQ68"/>